<dbReference type="EMBL" id="JH159156">
    <property type="protein sequence ID" value="EGZ14230.1"/>
    <property type="molecule type" value="Genomic_DNA"/>
</dbReference>
<dbReference type="Proteomes" id="UP000002640">
    <property type="component" value="Unassembled WGS sequence"/>
</dbReference>
<organism evidence="2 3">
    <name type="scientific">Phytophthora sojae (strain P6497)</name>
    <name type="common">Soybean stem and root rot agent</name>
    <name type="synonym">Phytophthora megasperma f. sp. glycines</name>
    <dbReference type="NCBI Taxonomy" id="1094619"/>
    <lineage>
        <taxon>Eukaryota</taxon>
        <taxon>Sar</taxon>
        <taxon>Stramenopiles</taxon>
        <taxon>Oomycota</taxon>
        <taxon>Peronosporomycetes</taxon>
        <taxon>Peronosporales</taxon>
        <taxon>Peronosporaceae</taxon>
        <taxon>Phytophthora</taxon>
    </lineage>
</organism>
<sequence length="121" mass="13635">MLQSLPPPLLASILQYAIKDLQPDLGPHKRVLPMKRLQELALVCKATHALIAPMAETLQDGIFYQGLEDFAGPEDVEEVLEEIKEYGAPVRDFRLRLGPYEPSRGPHDPRNFDFSDPEPQS</sequence>
<name>G4ZSK8_PHYSP</name>
<protein>
    <recommendedName>
        <fullName evidence="4">F-box domain-containing protein</fullName>
    </recommendedName>
</protein>
<keyword evidence="3" id="KW-1185">Reference proteome</keyword>
<feature type="compositionally biased region" description="Basic and acidic residues" evidence="1">
    <location>
        <begin position="104"/>
        <end position="113"/>
    </location>
</feature>
<dbReference type="GeneID" id="20642281"/>
<evidence type="ECO:0008006" key="4">
    <source>
        <dbReference type="Google" id="ProtNLM"/>
    </source>
</evidence>
<evidence type="ECO:0000313" key="3">
    <source>
        <dbReference type="Proteomes" id="UP000002640"/>
    </source>
</evidence>
<evidence type="ECO:0000256" key="1">
    <source>
        <dbReference type="SAM" id="MobiDB-lite"/>
    </source>
</evidence>
<dbReference type="KEGG" id="psoj:PHYSODRAFT_303465"/>
<gene>
    <name evidence="2" type="ORF">PHYSODRAFT_303465</name>
</gene>
<evidence type="ECO:0000313" key="2">
    <source>
        <dbReference type="EMBL" id="EGZ14230.1"/>
    </source>
</evidence>
<dbReference type="AlphaFoldDB" id="G4ZSK8"/>
<proteinExistence type="predicted"/>
<feature type="region of interest" description="Disordered" evidence="1">
    <location>
        <begin position="97"/>
        <end position="121"/>
    </location>
</feature>
<accession>G4ZSK8</accession>
<dbReference type="InParanoid" id="G4ZSK8"/>
<dbReference type="RefSeq" id="XP_009531659.1">
    <property type="nucleotide sequence ID" value="XM_009533364.1"/>
</dbReference>
<reference evidence="2 3" key="1">
    <citation type="journal article" date="2006" name="Science">
        <title>Phytophthora genome sequences uncover evolutionary origins and mechanisms of pathogenesis.</title>
        <authorList>
            <person name="Tyler B.M."/>
            <person name="Tripathy S."/>
            <person name="Zhang X."/>
            <person name="Dehal P."/>
            <person name="Jiang R.H."/>
            <person name="Aerts A."/>
            <person name="Arredondo F.D."/>
            <person name="Baxter L."/>
            <person name="Bensasson D."/>
            <person name="Beynon J.L."/>
            <person name="Chapman J."/>
            <person name="Damasceno C.M."/>
            <person name="Dorrance A.E."/>
            <person name="Dou D."/>
            <person name="Dickerman A.W."/>
            <person name="Dubchak I.L."/>
            <person name="Garbelotto M."/>
            <person name="Gijzen M."/>
            <person name="Gordon S.G."/>
            <person name="Govers F."/>
            <person name="Grunwald N.J."/>
            <person name="Huang W."/>
            <person name="Ivors K.L."/>
            <person name="Jones R.W."/>
            <person name="Kamoun S."/>
            <person name="Krampis K."/>
            <person name="Lamour K.H."/>
            <person name="Lee M.K."/>
            <person name="McDonald W.H."/>
            <person name="Medina M."/>
            <person name="Meijer H.J."/>
            <person name="Nordberg E.K."/>
            <person name="Maclean D.J."/>
            <person name="Ospina-Giraldo M.D."/>
            <person name="Morris P.F."/>
            <person name="Phuntumart V."/>
            <person name="Putnam N.H."/>
            <person name="Rash S."/>
            <person name="Rose J.K."/>
            <person name="Sakihama Y."/>
            <person name="Salamov A.A."/>
            <person name="Savidor A."/>
            <person name="Scheuring C.F."/>
            <person name="Smith B.M."/>
            <person name="Sobral B.W."/>
            <person name="Terry A."/>
            <person name="Torto-Alalibo T.A."/>
            <person name="Win J."/>
            <person name="Xu Z."/>
            <person name="Zhang H."/>
            <person name="Grigoriev I.V."/>
            <person name="Rokhsar D.S."/>
            <person name="Boore J.L."/>
        </authorList>
    </citation>
    <scope>NUCLEOTIDE SEQUENCE [LARGE SCALE GENOMIC DNA]</scope>
    <source>
        <strain evidence="2 3">P6497</strain>
    </source>
</reference>